<dbReference type="EMBL" id="NMQT01000011">
    <property type="protein sequence ID" value="OXM58449.1"/>
    <property type="molecule type" value="Genomic_DNA"/>
</dbReference>
<feature type="binding site" evidence="5">
    <location>
        <position position="93"/>
    </location>
    <ligand>
        <name>NAD(+)</name>
        <dbReference type="ChEBI" id="CHEBI:57540"/>
    </ligand>
</feature>
<sequence length="287" mass="29843">MTDTTDAGRVAILGAGVMGRGIATLAAGRGHPVLLVDTDPGQLTGALATVPDQLRLAQLMGALPRDVTAGTIETATSVEGLDRATVVVEAVTERIEPKARALAAASEAVRPGTLLITNTSAIPVDELAGSVGRPEDLVGAHFMNPPYFIRTVEVVRGRRTGEAALAAVGAFLTALDREYVVVADGPGFVINRILQRMINEAARVVDEGKATPEAVDALFTGCLGHTTGPLATADLIGLDNVVDSLTVLASRTDDPGYRPSSLLLDKVRAGHLGRKTGSGFFEYRSTP</sequence>
<dbReference type="RefSeq" id="WP_093932210.1">
    <property type="nucleotide sequence ID" value="NZ_NMQT01000011.1"/>
</dbReference>
<dbReference type="Pfam" id="PF02737">
    <property type="entry name" value="3HCDH_N"/>
    <property type="match status" value="1"/>
</dbReference>
<evidence type="ECO:0000256" key="1">
    <source>
        <dbReference type="ARBA" id="ARBA00005086"/>
    </source>
</evidence>
<evidence type="ECO:0000256" key="5">
    <source>
        <dbReference type="PIRSR" id="PIRSR000105-2"/>
    </source>
</evidence>
<comment type="pathway">
    <text evidence="1">Lipid metabolism; butanoate metabolism.</text>
</comment>
<dbReference type="Pfam" id="PF00725">
    <property type="entry name" value="3HCDH"/>
    <property type="match status" value="1"/>
</dbReference>
<reference evidence="8 9" key="1">
    <citation type="submission" date="2017-07" db="EMBL/GenBank/DDBJ databases">
        <title>Amycolatopsis thailandensis Genome sequencing and assembly.</title>
        <authorList>
            <person name="Kaur N."/>
            <person name="Mayilraj S."/>
        </authorList>
    </citation>
    <scope>NUCLEOTIDE SEQUENCE [LARGE SCALE GENOMIC DNA]</scope>
    <source>
        <strain evidence="8 9">JCM 16380</strain>
    </source>
</reference>
<dbReference type="AlphaFoldDB" id="A0A229SI52"/>
<evidence type="ECO:0000259" key="7">
    <source>
        <dbReference type="Pfam" id="PF02737"/>
    </source>
</evidence>
<feature type="binding site" evidence="5">
    <location>
        <position position="275"/>
    </location>
    <ligand>
        <name>NAD(+)</name>
        <dbReference type="ChEBI" id="CHEBI:57540"/>
    </ligand>
</feature>
<proteinExistence type="inferred from homology"/>
<feature type="binding site" evidence="5">
    <location>
        <position position="120"/>
    </location>
    <ligand>
        <name>NAD(+)</name>
        <dbReference type="ChEBI" id="CHEBI:57540"/>
    </ligand>
</feature>
<dbReference type="InterPro" id="IPR006176">
    <property type="entry name" value="3-OHacyl-CoA_DH_NAD-bd"/>
</dbReference>
<comment type="caution">
    <text evidence="8">The sequence shown here is derived from an EMBL/GenBank/DDBJ whole genome shotgun (WGS) entry which is preliminary data.</text>
</comment>
<feature type="binding site" evidence="5">
    <location>
        <begin position="14"/>
        <end position="19"/>
    </location>
    <ligand>
        <name>NAD(+)</name>
        <dbReference type="ChEBI" id="CHEBI:57540"/>
    </ligand>
</feature>
<dbReference type="GO" id="GO:0006631">
    <property type="term" value="P:fatty acid metabolic process"/>
    <property type="evidence" value="ECO:0007669"/>
    <property type="project" value="InterPro"/>
</dbReference>
<dbReference type="Gene3D" id="3.40.50.720">
    <property type="entry name" value="NAD(P)-binding Rossmann-like Domain"/>
    <property type="match status" value="1"/>
</dbReference>
<dbReference type="OrthoDB" id="3229174at2"/>
<evidence type="ECO:0000313" key="9">
    <source>
        <dbReference type="Proteomes" id="UP000215223"/>
    </source>
</evidence>
<dbReference type="InterPro" id="IPR022694">
    <property type="entry name" value="3-OHacyl-CoA_DH"/>
</dbReference>
<comment type="similarity">
    <text evidence="2">Belongs to the 3-hydroxyacyl-CoA dehydrogenase family.</text>
</comment>
<dbReference type="InterPro" id="IPR006108">
    <property type="entry name" value="3HC_DH_C"/>
</dbReference>
<dbReference type="PANTHER" id="PTHR48075:SF5">
    <property type="entry name" value="3-HYDROXYBUTYRYL-COA DEHYDROGENASE"/>
    <property type="match status" value="1"/>
</dbReference>
<dbReference type="GO" id="GO:0070403">
    <property type="term" value="F:NAD+ binding"/>
    <property type="evidence" value="ECO:0007669"/>
    <property type="project" value="InterPro"/>
</dbReference>
<dbReference type="InterPro" id="IPR036291">
    <property type="entry name" value="NAD(P)-bd_dom_sf"/>
</dbReference>
<dbReference type="InterPro" id="IPR008927">
    <property type="entry name" value="6-PGluconate_DH-like_C_sf"/>
</dbReference>
<feature type="binding site" evidence="5">
    <location>
        <position position="98"/>
    </location>
    <ligand>
        <name>NAD(+)</name>
        <dbReference type="ChEBI" id="CHEBI:57540"/>
    </ligand>
</feature>
<protein>
    <submittedName>
        <fullName evidence="8">3-hydroxyacyl-CoA dehydrogenase</fullName>
    </submittedName>
</protein>
<dbReference type="GO" id="GO:0016616">
    <property type="term" value="F:oxidoreductase activity, acting on the CH-OH group of donors, NAD or NADP as acceptor"/>
    <property type="evidence" value="ECO:0007669"/>
    <property type="project" value="InterPro"/>
</dbReference>
<keyword evidence="9" id="KW-1185">Reference proteome</keyword>
<feature type="domain" description="3-hydroxyacyl-CoA dehydrogenase NAD binding" evidence="7">
    <location>
        <begin position="10"/>
        <end position="184"/>
    </location>
</feature>
<dbReference type="SUPFAM" id="SSF48179">
    <property type="entry name" value="6-phosphogluconate dehydrogenase C-terminal domain-like"/>
    <property type="match status" value="1"/>
</dbReference>
<evidence type="ECO:0000256" key="4">
    <source>
        <dbReference type="PIRSR" id="PIRSR000105-1"/>
    </source>
</evidence>
<organism evidence="8 9">
    <name type="scientific">Amycolatopsis thailandensis</name>
    <dbReference type="NCBI Taxonomy" id="589330"/>
    <lineage>
        <taxon>Bacteria</taxon>
        <taxon>Bacillati</taxon>
        <taxon>Actinomycetota</taxon>
        <taxon>Actinomycetes</taxon>
        <taxon>Pseudonocardiales</taxon>
        <taxon>Pseudonocardiaceae</taxon>
        <taxon>Amycolatopsis</taxon>
    </lineage>
</organism>
<dbReference type="PIRSF" id="PIRSF000105">
    <property type="entry name" value="HCDH"/>
    <property type="match status" value="1"/>
</dbReference>
<dbReference type="Gene3D" id="1.10.1040.10">
    <property type="entry name" value="N-(1-d-carboxylethyl)-l-norvaline Dehydrogenase, domain 2"/>
    <property type="match status" value="1"/>
</dbReference>
<keyword evidence="3" id="KW-0560">Oxidoreductase</keyword>
<feature type="binding site" evidence="5">
    <location>
        <position position="144"/>
    </location>
    <ligand>
        <name>NAD(+)</name>
        <dbReference type="ChEBI" id="CHEBI:57540"/>
    </ligand>
</feature>
<evidence type="ECO:0000256" key="2">
    <source>
        <dbReference type="ARBA" id="ARBA00009463"/>
    </source>
</evidence>
<dbReference type="InterPro" id="IPR013328">
    <property type="entry name" value="6PGD_dom2"/>
</dbReference>
<evidence type="ECO:0000259" key="6">
    <source>
        <dbReference type="Pfam" id="PF00725"/>
    </source>
</evidence>
<dbReference type="SUPFAM" id="SSF51735">
    <property type="entry name" value="NAD(P)-binding Rossmann-fold domains"/>
    <property type="match status" value="1"/>
</dbReference>
<feature type="domain" description="3-hydroxyacyl-CoA dehydrogenase C-terminal" evidence="6">
    <location>
        <begin position="187"/>
        <end position="283"/>
    </location>
</feature>
<dbReference type="Proteomes" id="UP000215223">
    <property type="component" value="Unassembled WGS sequence"/>
</dbReference>
<feature type="binding site" evidence="5">
    <location>
        <position position="37"/>
    </location>
    <ligand>
        <name>NAD(+)</name>
        <dbReference type="ChEBI" id="CHEBI:57540"/>
    </ligand>
</feature>
<evidence type="ECO:0000313" key="8">
    <source>
        <dbReference type="EMBL" id="OXM58449.1"/>
    </source>
</evidence>
<dbReference type="PANTHER" id="PTHR48075">
    <property type="entry name" value="3-HYDROXYACYL-COA DEHYDROGENASE FAMILY PROTEIN"/>
    <property type="match status" value="1"/>
</dbReference>
<feature type="site" description="Important for catalytic activity" evidence="4">
    <location>
        <position position="141"/>
    </location>
</feature>
<keyword evidence="5" id="KW-0520">NAD</keyword>
<gene>
    <name evidence="8" type="ORF">CFP71_02580</name>
</gene>
<evidence type="ECO:0000256" key="3">
    <source>
        <dbReference type="ARBA" id="ARBA00023002"/>
    </source>
</evidence>
<name>A0A229SI52_9PSEU</name>
<accession>A0A229SI52</accession>